<protein>
    <submittedName>
        <fullName evidence="1">Uncharacterized protein</fullName>
    </submittedName>
</protein>
<proteinExistence type="predicted"/>
<gene>
    <name evidence="1" type="ORF">IAB94_04430</name>
</gene>
<evidence type="ECO:0000313" key="2">
    <source>
        <dbReference type="Proteomes" id="UP000823913"/>
    </source>
</evidence>
<dbReference type="Proteomes" id="UP000823913">
    <property type="component" value="Unassembled WGS sequence"/>
</dbReference>
<organism evidence="1 2">
    <name type="scientific">Candidatus Coproplasma avicola</name>
    <dbReference type="NCBI Taxonomy" id="2840744"/>
    <lineage>
        <taxon>Bacteria</taxon>
        <taxon>Bacillati</taxon>
        <taxon>Bacillota</taxon>
        <taxon>Clostridia</taxon>
        <taxon>Eubacteriales</taxon>
        <taxon>Candidatus Coproplasma</taxon>
    </lineage>
</organism>
<sequence length="93" mass="10570">MKKINETKAEELKKAYSDKNLAKMEYDVAVYDEETRKLLTHEKSESQVTMDEIVPDEKERASDAVLSSEDALFGKVDDEGMEEITGTYKGDDD</sequence>
<dbReference type="EMBL" id="DVHK01000093">
    <property type="protein sequence ID" value="HIR67273.1"/>
    <property type="molecule type" value="Genomic_DNA"/>
</dbReference>
<reference evidence="1" key="1">
    <citation type="submission" date="2020-10" db="EMBL/GenBank/DDBJ databases">
        <authorList>
            <person name="Gilroy R."/>
        </authorList>
    </citation>
    <scope>NUCLEOTIDE SEQUENCE</scope>
    <source>
        <strain evidence="1">ChiW16-3235</strain>
    </source>
</reference>
<dbReference type="AlphaFoldDB" id="A0A9D1E693"/>
<accession>A0A9D1E693</accession>
<comment type="caution">
    <text evidence="1">The sequence shown here is derived from an EMBL/GenBank/DDBJ whole genome shotgun (WGS) entry which is preliminary data.</text>
</comment>
<reference evidence="1" key="2">
    <citation type="journal article" date="2021" name="PeerJ">
        <title>Extensive microbial diversity within the chicken gut microbiome revealed by metagenomics and culture.</title>
        <authorList>
            <person name="Gilroy R."/>
            <person name="Ravi A."/>
            <person name="Getino M."/>
            <person name="Pursley I."/>
            <person name="Horton D.L."/>
            <person name="Alikhan N.F."/>
            <person name="Baker D."/>
            <person name="Gharbi K."/>
            <person name="Hall N."/>
            <person name="Watson M."/>
            <person name="Adriaenssens E.M."/>
            <person name="Foster-Nyarko E."/>
            <person name="Jarju S."/>
            <person name="Secka A."/>
            <person name="Antonio M."/>
            <person name="Oren A."/>
            <person name="Chaudhuri R.R."/>
            <person name="La Ragione R."/>
            <person name="Hildebrand F."/>
            <person name="Pallen M.J."/>
        </authorList>
    </citation>
    <scope>NUCLEOTIDE SEQUENCE</scope>
    <source>
        <strain evidence="1">ChiW16-3235</strain>
    </source>
</reference>
<evidence type="ECO:0000313" key="1">
    <source>
        <dbReference type="EMBL" id="HIR67273.1"/>
    </source>
</evidence>
<name>A0A9D1E693_9FIRM</name>